<keyword evidence="3" id="KW-1185">Reference proteome</keyword>
<dbReference type="AlphaFoldDB" id="A0A3M2IWJ5"/>
<evidence type="ECO:0000256" key="1">
    <source>
        <dbReference type="SAM" id="SignalP"/>
    </source>
</evidence>
<reference evidence="2 3" key="1">
    <citation type="submission" date="2018-10" db="EMBL/GenBank/DDBJ databases">
        <title>Isolation, diversity and antifungal activity of actinobacteria from wheat.</title>
        <authorList>
            <person name="Han C."/>
        </authorList>
    </citation>
    <scope>NUCLEOTIDE SEQUENCE [LARGE SCALE GENOMIC DNA]</scope>
    <source>
        <strain evidence="2 3">NEAU-YY56</strain>
    </source>
</reference>
<dbReference type="Proteomes" id="UP000269289">
    <property type="component" value="Unassembled WGS sequence"/>
</dbReference>
<dbReference type="EMBL" id="RFFI01000128">
    <property type="protein sequence ID" value="RMI04814.1"/>
    <property type="molecule type" value="Genomic_DNA"/>
</dbReference>
<accession>A0A3M2IWJ5</accession>
<evidence type="ECO:0008006" key="4">
    <source>
        <dbReference type="Google" id="ProtNLM"/>
    </source>
</evidence>
<evidence type="ECO:0000313" key="3">
    <source>
        <dbReference type="Proteomes" id="UP000269289"/>
    </source>
</evidence>
<proteinExistence type="predicted"/>
<keyword evidence="1" id="KW-0732">Signal</keyword>
<sequence>MVTRKSYRRVVPALGALVVAATLTACGGGQPGAAALVGDRAVPSADVTAVTRDLTAIAGDAAPSSTIVLIALAQAPAVLEHTEEAGLGYSDQQARDDLAAQTGGDPEDFADATVTYVRTNAAIQALQSAPDAQAIATAISEDLASDGIEFNPRFGTLTDEGAVVSTTYPWLVPTAAAVAP</sequence>
<comment type="caution">
    <text evidence="2">The sequence shown here is derived from an EMBL/GenBank/DDBJ whole genome shotgun (WGS) entry which is preliminary data.</text>
</comment>
<name>A0A3M2IWJ5_9CELL</name>
<dbReference type="PROSITE" id="PS51257">
    <property type="entry name" value="PROKAR_LIPOPROTEIN"/>
    <property type="match status" value="1"/>
</dbReference>
<organism evidence="2 3">
    <name type="scientific">Cellulomonas triticagri</name>
    <dbReference type="NCBI Taxonomy" id="2483352"/>
    <lineage>
        <taxon>Bacteria</taxon>
        <taxon>Bacillati</taxon>
        <taxon>Actinomycetota</taxon>
        <taxon>Actinomycetes</taxon>
        <taxon>Micrococcales</taxon>
        <taxon>Cellulomonadaceae</taxon>
        <taxon>Cellulomonas</taxon>
    </lineage>
</organism>
<gene>
    <name evidence="2" type="ORF">EBM89_17540</name>
</gene>
<protein>
    <recommendedName>
        <fullName evidence="4">Lipoprotein</fullName>
    </recommendedName>
</protein>
<feature type="signal peptide" evidence="1">
    <location>
        <begin position="1"/>
        <end position="27"/>
    </location>
</feature>
<feature type="chain" id="PRO_5039590768" description="Lipoprotein" evidence="1">
    <location>
        <begin position="28"/>
        <end position="180"/>
    </location>
</feature>
<evidence type="ECO:0000313" key="2">
    <source>
        <dbReference type="EMBL" id="RMI04814.1"/>
    </source>
</evidence>